<organism evidence="1">
    <name type="scientific">Ceratitis capitata</name>
    <name type="common">Mediterranean fruit fly</name>
    <name type="synonym">Tephritis capitata</name>
    <dbReference type="NCBI Taxonomy" id="7213"/>
    <lineage>
        <taxon>Eukaryota</taxon>
        <taxon>Metazoa</taxon>
        <taxon>Ecdysozoa</taxon>
        <taxon>Arthropoda</taxon>
        <taxon>Hexapoda</taxon>
        <taxon>Insecta</taxon>
        <taxon>Pterygota</taxon>
        <taxon>Neoptera</taxon>
        <taxon>Endopterygota</taxon>
        <taxon>Diptera</taxon>
        <taxon>Brachycera</taxon>
        <taxon>Muscomorpha</taxon>
        <taxon>Tephritoidea</taxon>
        <taxon>Tephritidae</taxon>
        <taxon>Ceratitis</taxon>
        <taxon>Ceratitis</taxon>
    </lineage>
</organism>
<dbReference type="EMBL" id="GAMC01009926">
    <property type="protein sequence ID" value="JAB96629.1"/>
    <property type="molecule type" value="mRNA"/>
</dbReference>
<reference evidence="1" key="1">
    <citation type="submission" date="2013-07" db="EMBL/GenBank/DDBJ databases">
        <authorList>
            <person name="Geib S."/>
        </authorList>
    </citation>
    <scope>NUCLEOTIDE SEQUENCE</scope>
</reference>
<dbReference type="AlphaFoldDB" id="W8C3X2"/>
<dbReference type="Pfam" id="PF14646">
    <property type="entry name" value="MYCBPAP"/>
    <property type="match status" value="1"/>
</dbReference>
<protein>
    <submittedName>
        <fullName evidence="1">Uncharacterized protein</fullName>
    </submittedName>
</protein>
<sequence length="501" mass="55935">MNGGRCDGCSTQLQPCCRCGRVPSNLAFLKKILNTPQKNTKCPYKYPRCLTLRAGGESIDCLCSLSEDLAVDRRLQTWERELEIRNNLAQRLMQRTGKSCCELLFNRAVTVDGRDKLMMQRLLAHAESRNPRTCHQKAVIKERFLNGCCLMELSSKIPATKEYFEVTGLPAGMKCELIGENCCVRRSGWISSQGLLESIASKGKDIKRVVPFFPDIEYLQIIGKKMSIHEQTEDFAAAAGTCCSPCCLSSNEPNVETCVDEKSSPIVSFANMDEVIDDELCTIETCRAYANRNERIDLDAIEEFCTNDACPAYVSTKDIRVEEGFCANNACSAFVDHETCGLAEDDNEFCTNDTCPASVGQQDSNDTQSCDDICIGKICAAFANYEKARLARNVNNSCNNDTCPAFASPDCRKEASNVEICNKNTFEVYAADVATPKRFCKATCNKKTQRKCSKTRKKTTTRKSVQVEETPSCSDYEPDYYNELICNRAKCHDIFYRPSSS</sequence>
<name>W8C3X2_CERCA</name>
<dbReference type="EMBL" id="GAMC01009925">
    <property type="protein sequence ID" value="JAB96630.1"/>
    <property type="molecule type" value="mRNA"/>
</dbReference>
<dbReference type="OrthoDB" id="10263316at2759"/>
<accession>W8C3X2</accession>
<dbReference type="InterPro" id="IPR032707">
    <property type="entry name" value="MYCBPAP"/>
</dbReference>
<reference evidence="1" key="2">
    <citation type="journal article" date="2014" name="BMC Genomics">
        <title>A genomic perspective to assessing quality of mass-reared SIT flies used in Mediterranean fruit fly (Ceratitis capitata) eradication in California.</title>
        <authorList>
            <person name="Calla B."/>
            <person name="Hall B."/>
            <person name="Hou S."/>
            <person name="Geib S.M."/>
        </authorList>
    </citation>
    <scope>NUCLEOTIDE SEQUENCE</scope>
</reference>
<evidence type="ECO:0000313" key="1">
    <source>
        <dbReference type="EMBL" id="JAB96629.1"/>
    </source>
</evidence>
<proteinExistence type="evidence at transcript level"/>